<comment type="caution">
    <text evidence="2">The sequence shown here is derived from an EMBL/GenBank/DDBJ whole genome shotgun (WGS) entry which is preliminary data.</text>
</comment>
<dbReference type="InterPro" id="IPR010982">
    <property type="entry name" value="Lambda_DNA-bd_dom_sf"/>
</dbReference>
<dbReference type="RefSeq" id="WP_246477707.1">
    <property type="nucleotide sequence ID" value="NZ_JACHMO010000001.1"/>
</dbReference>
<keyword evidence="3" id="KW-1185">Reference proteome</keyword>
<reference evidence="2 3" key="1">
    <citation type="submission" date="2020-08" db="EMBL/GenBank/DDBJ databases">
        <title>Sequencing the genomes of 1000 actinobacteria strains.</title>
        <authorList>
            <person name="Klenk H.-P."/>
        </authorList>
    </citation>
    <scope>NUCLEOTIDE SEQUENCE [LARGE SCALE GENOMIC DNA]</scope>
    <source>
        <strain evidence="2 3">DSM 45486</strain>
    </source>
</reference>
<evidence type="ECO:0000313" key="3">
    <source>
        <dbReference type="Proteomes" id="UP000552097"/>
    </source>
</evidence>
<dbReference type="EMBL" id="JACHMO010000001">
    <property type="protein sequence ID" value="MBB5800832.1"/>
    <property type="molecule type" value="Genomic_DNA"/>
</dbReference>
<dbReference type="Proteomes" id="UP000552097">
    <property type="component" value="Unassembled WGS sequence"/>
</dbReference>
<dbReference type="SUPFAM" id="SSF48452">
    <property type="entry name" value="TPR-like"/>
    <property type="match status" value="1"/>
</dbReference>
<gene>
    <name evidence="2" type="ORF">F4560_000600</name>
</gene>
<evidence type="ECO:0000313" key="2">
    <source>
        <dbReference type="EMBL" id="MBB5800832.1"/>
    </source>
</evidence>
<protein>
    <submittedName>
        <fullName evidence="2">Transcriptional regulator with XRE-family HTH domain</fullName>
    </submittedName>
</protein>
<dbReference type="SUPFAM" id="SSF47413">
    <property type="entry name" value="lambda repressor-like DNA-binding domains"/>
    <property type="match status" value="1"/>
</dbReference>
<dbReference type="GO" id="GO:0003677">
    <property type="term" value="F:DNA binding"/>
    <property type="evidence" value="ECO:0007669"/>
    <property type="project" value="InterPro"/>
</dbReference>
<dbReference type="AlphaFoldDB" id="A0A7W9LYP0"/>
<organism evidence="2 3">
    <name type="scientific">Saccharothrix ecbatanensis</name>
    <dbReference type="NCBI Taxonomy" id="1105145"/>
    <lineage>
        <taxon>Bacteria</taxon>
        <taxon>Bacillati</taxon>
        <taxon>Actinomycetota</taxon>
        <taxon>Actinomycetes</taxon>
        <taxon>Pseudonocardiales</taxon>
        <taxon>Pseudonocardiaceae</taxon>
        <taxon>Saccharothrix</taxon>
    </lineage>
</organism>
<accession>A0A7W9LYP0</accession>
<name>A0A7W9LYP0_9PSEU</name>
<dbReference type="InterPro" id="IPR011990">
    <property type="entry name" value="TPR-like_helical_dom_sf"/>
</dbReference>
<dbReference type="Pfam" id="PF01381">
    <property type="entry name" value="HTH_3"/>
    <property type="match status" value="1"/>
</dbReference>
<evidence type="ECO:0000259" key="1">
    <source>
        <dbReference type="PROSITE" id="PS50943"/>
    </source>
</evidence>
<feature type="domain" description="HTH cro/C1-type" evidence="1">
    <location>
        <begin position="27"/>
        <end position="81"/>
    </location>
</feature>
<proteinExistence type="predicted"/>
<dbReference type="PROSITE" id="PS50943">
    <property type="entry name" value="HTH_CROC1"/>
    <property type="match status" value="1"/>
</dbReference>
<dbReference type="SMART" id="SM00530">
    <property type="entry name" value="HTH_XRE"/>
    <property type="match status" value="1"/>
</dbReference>
<dbReference type="InterPro" id="IPR001387">
    <property type="entry name" value="Cro/C1-type_HTH"/>
</dbReference>
<sequence>MTSEDEHPNMREPAFGGHSMAVRRTGLAHARKAAGFTQESFAEAMCVDRSAVARWETGAREPLPHQRAKLARLLKVDMDVLDKLLSPADATPTSAVQRWCAPVSADDDEQDALELVRRINASDVGDETLTRLEAAVDELAIAYPTTPPNVLLGRVRQYLGYVGRLLDARKTLAEHQRLLVVGGWLSLLGATVHIDLNQESAAAARLKTAASLALHTGHDEIRAWVYETEAWHALTDGHHAKALELAQTAKSIAPAGGSIAIQAVAQEGRAFARLGQRREAYAAIQEVQHLAAPLTRPDQPEHHYRYDPDKAVAYTATTLAWVGDPAAEGYVREIIRRLGGGNDPAKWPRRVASANIDLSLALLVNGRLDEACGHTLQAITSGRVVPSNHWRAAEVLRAVEARGLPEAVELREAYEEMCRQ</sequence>
<dbReference type="Gene3D" id="1.10.260.40">
    <property type="entry name" value="lambda repressor-like DNA-binding domains"/>
    <property type="match status" value="1"/>
</dbReference>
<dbReference type="CDD" id="cd00093">
    <property type="entry name" value="HTH_XRE"/>
    <property type="match status" value="1"/>
</dbReference>